<reference evidence="3 4" key="1">
    <citation type="submission" date="2015-03" db="EMBL/GenBank/DDBJ databases">
        <authorList>
            <consortium name="Pathogen Informatics"/>
        </authorList>
    </citation>
    <scope>NUCLEOTIDE SEQUENCE [LARGE SCALE GENOMIC DNA]</scope>
    <source>
        <strain evidence="1 4">G09901357</strain>
        <strain evidence="2 3">M09401471</strain>
    </source>
</reference>
<dbReference type="Proteomes" id="UP000044938">
    <property type="component" value="Unassembled WGS sequence"/>
</dbReference>
<dbReference type="EMBL" id="CFOE01000930">
    <property type="protein sequence ID" value="CFE46839.1"/>
    <property type="molecule type" value="Genomic_DNA"/>
</dbReference>
<dbReference type="AlphaFoldDB" id="A0A655JQI6"/>
<dbReference type="EMBL" id="CSAJ01000934">
    <property type="protein sequence ID" value="COX38875.1"/>
    <property type="molecule type" value="Genomic_DNA"/>
</dbReference>
<dbReference type="Proteomes" id="UP000048289">
    <property type="component" value="Unassembled WGS sequence"/>
</dbReference>
<protein>
    <submittedName>
        <fullName evidence="2">Uncharacterized protein</fullName>
    </submittedName>
</protein>
<name>A0A655JQI6_MYCTX</name>
<evidence type="ECO:0000313" key="2">
    <source>
        <dbReference type="EMBL" id="COX38875.1"/>
    </source>
</evidence>
<accession>A0A655JQI6</accession>
<organism evidence="2 3">
    <name type="scientific">Mycobacterium tuberculosis</name>
    <dbReference type="NCBI Taxonomy" id="1773"/>
    <lineage>
        <taxon>Bacteria</taxon>
        <taxon>Bacillati</taxon>
        <taxon>Actinomycetota</taxon>
        <taxon>Actinomycetes</taxon>
        <taxon>Mycobacteriales</taxon>
        <taxon>Mycobacteriaceae</taxon>
        <taxon>Mycobacterium</taxon>
        <taxon>Mycobacterium tuberculosis complex</taxon>
    </lineage>
</organism>
<sequence length="97" mass="10231">MSGPSASSEVTAARLWLSRSSRSALSCSAVTSVDRFVTVEKMSLLWSPRAEIACDSLMMVSRMVAPCPRRLSAAVLMSAPSVLTPPGRVGCSNAVSR</sequence>
<evidence type="ECO:0000313" key="1">
    <source>
        <dbReference type="EMBL" id="CFE46839.1"/>
    </source>
</evidence>
<gene>
    <name evidence="1" type="ORF">ERS007681_04202</name>
    <name evidence="2" type="ORF">ERS007720_04418</name>
</gene>
<evidence type="ECO:0000313" key="4">
    <source>
        <dbReference type="Proteomes" id="UP000048289"/>
    </source>
</evidence>
<proteinExistence type="predicted"/>
<evidence type="ECO:0000313" key="3">
    <source>
        <dbReference type="Proteomes" id="UP000044938"/>
    </source>
</evidence>